<dbReference type="CDD" id="cd11475">
    <property type="entry name" value="SLC5sbd_PutP"/>
    <property type="match status" value="1"/>
</dbReference>
<feature type="transmembrane region" description="Helical" evidence="15">
    <location>
        <begin position="200"/>
        <end position="221"/>
    </location>
</feature>
<feature type="transmembrane region" description="Helical" evidence="15">
    <location>
        <begin position="241"/>
        <end position="262"/>
    </location>
</feature>
<dbReference type="Proteomes" id="UP000285625">
    <property type="component" value="Unassembled WGS sequence"/>
</dbReference>
<feature type="transmembrane region" description="Helical" evidence="15">
    <location>
        <begin position="327"/>
        <end position="349"/>
    </location>
</feature>
<proteinExistence type="inferred from homology"/>
<keyword evidence="9 15" id="KW-0915">Sodium</keyword>
<evidence type="ECO:0000256" key="14">
    <source>
        <dbReference type="RuleBase" id="RU362091"/>
    </source>
</evidence>
<keyword evidence="12 15" id="KW-0739">Sodium transport</keyword>
<dbReference type="PANTHER" id="PTHR48086">
    <property type="entry name" value="SODIUM/PROLINE SYMPORTER-RELATED"/>
    <property type="match status" value="1"/>
</dbReference>
<feature type="transmembrane region" description="Helical" evidence="15">
    <location>
        <begin position="468"/>
        <end position="488"/>
    </location>
</feature>
<dbReference type="RefSeq" id="WP_119635413.1">
    <property type="nucleotide sequence ID" value="NZ_QXVO01000016.1"/>
</dbReference>
<evidence type="ECO:0000256" key="7">
    <source>
        <dbReference type="ARBA" id="ARBA00022970"/>
    </source>
</evidence>
<evidence type="ECO:0000256" key="5">
    <source>
        <dbReference type="ARBA" id="ARBA00022692"/>
    </source>
</evidence>
<dbReference type="PROSITE" id="PS50283">
    <property type="entry name" value="NA_SOLUT_SYMP_3"/>
    <property type="match status" value="1"/>
</dbReference>
<dbReference type="GO" id="GO:0005886">
    <property type="term" value="C:plasma membrane"/>
    <property type="evidence" value="ECO:0007669"/>
    <property type="project" value="UniProtKB-SubCell"/>
</dbReference>
<name>A0A418JIW3_STAHY</name>
<keyword evidence="7 15" id="KW-0029">Amino-acid transport</keyword>
<dbReference type="GO" id="GO:0031402">
    <property type="term" value="F:sodium ion binding"/>
    <property type="evidence" value="ECO:0007669"/>
    <property type="project" value="UniProtKB-UniRule"/>
</dbReference>
<dbReference type="InterPro" id="IPR038377">
    <property type="entry name" value="Na/Glc_symporter_sf"/>
</dbReference>
<dbReference type="InterPro" id="IPR011851">
    <property type="entry name" value="Na/Pro_symporter"/>
</dbReference>
<dbReference type="NCBIfam" id="TIGR00813">
    <property type="entry name" value="sss"/>
    <property type="match status" value="1"/>
</dbReference>
<comment type="function">
    <text evidence="15">Catalyzes the sodium-dependent uptake of extracellular L-proline.</text>
</comment>
<feature type="transmembrane region" description="Helical" evidence="15">
    <location>
        <begin position="415"/>
        <end position="433"/>
    </location>
</feature>
<evidence type="ECO:0000313" key="16">
    <source>
        <dbReference type="EMBL" id="RIO45801.1"/>
    </source>
</evidence>
<evidence type="ECO:0000256" key="13">
    <source>
        <dbReference type="ARBA" id="ARBA00033708"/>
    </source>
</evidence>
<dbReference type="GO" id="GO:0015193">
    <property type="term" value="F:L-proline transmembrane transporter activity"/>
    <property type="evidence" value="ECO:0007669"/>
    <property type="project" value="TreeGrafter"/>
</dbReference>
<accession>A0A418JIW3</accession>
<comment type="caution">
    <text evidence="16">The sequence shown here is derived from an EMBL/GenBank/DDBJ whole genome shotgun (WGS) entry which is preliminary data.</text>
</comment>
<evidence type="ECO:0000256" key="8">
    <source>
        <dbReference type="ARBA" id="ARBA00022989"/>
    </source>
</evidence>
<keyword evidence="4 15" id="KW-1003">Cell membrane</keyword>
<feature type="transmembrane region" description="Helical" evidence="15">
    <location>
        <begin position="86"/>
        <end position="105"/>
    </location>
</feature>
<comment type="similarity">
    <text evidence="2 14">Belongs to the sodium:solute symporter (SSF) (TC 2.A.21) family.</text>
</comment>
<sequence>MYIFGSTLSSQVNPDWQTYIMIALYFIILLGIGYYGYKQATSNLSEYMLGGRNIGPWVTALSAGASDMSGWMIMGLPGEVYSTGLSAAWLSIGLTLGAWINYLLVAPRLRLHTEIAGDAITLPDFFKNRLDDKSNLIKIISGGIIVIFFTLYTHAGFVSGGKLFDSAFGLDYRFGLLLVAVIVIAYTFFGGYLAVSITDFFQGVIMLIAMIMVPIVVMLKLNGLDTFHTVAELKPTNLDLFRGTTVVGIISFFAWGLGYFGQPHILVRFMSIRSIKLFPFTRRIGITWMAVGLIGAVLVGLLGIAFVPAQGVQIKDPETLFILMGQILFHPLVGGFLLAAILAAIMSTISSQLLVTSSSLTEDFYKLIRGDKANTKKHEKEFVLVGRLSVILVAIVAIAIAWSPNDTILNLVGNAWAGFGAAFGPLVILSLYWRNLTRTGAISGMIAGATTVILWIIFALPLGKTYEIFSLYEIVPGFIMSLIVTIVVSKFTKKPDSFVIDDMNEVKRRLELNE</sequence>
<feature type="transmembrane region" description="Helical" evidence="15">
    <location>
        <begin position="283"/>
        <end position="307"/>
    </location>
</feature>
<evidence type="ECO:0000256" key="2">
    <source>
        <dbReference type="ARBA" id="ARBA00006434"/>
    </source>
</evidence>
<keyword evidence="6 15" id="KW-0769">Symport</keyword>
<dbReference type="PANTHER" id="PTHR48086:SF3">
    <property type="entry name" value="SODIUM_PROLINE SYMPORTER"/>
    <property type="match status" value="1"/>
</dbReference>
<dbReference type="AlphaFoldDB" id="A0A418JIW3"/>
<keyword evidence="5 15" id="KW-0812">Transmembrane</keyword>
<feature type="transmembrane region" description="Helical" evidence="15">
    <location>
        <begin position="174"/>
        <end position="193"/>
    </location>
</feature>
<feature type="transmembrane region" description="Helical" evidence="15">
    <location>
        <begin position="382"/>
        <end position="403"/>
    </location>
</feature>
<evidence type="ECO:0000256" key="12">
    <source>
        <dbReference type="ARBA" id="ARBA00023201"/>
    </source>
</evidence>
<evidence type="ECO:0000256" key="6">
    <source>
        <dbReference type="ARBA" id="ARBA00022847"/>
    </source>
</evidence>
<dbReference type="Gene3D" id="1.20.1730.10">
    <property type="entry name" value="Sodium/glucose cotransporter"/>
    <property type="match status" value="1"/>
</dbReference>
<dbReference type="GO" id="GO:0015824">
    <property type="term" value="P:proline transport"/>
    <property type="evidence" value="ECO:0007669"/>
    <property type="project" value="UniProtKB-UniRule"/>
</dbReference>
<organism evidence="16 17">
    <name type="scientific">Staphylococcus hyicus</name>
    <dbReference type="NCBI Taxonomy" id="1284"/>
    <lineage>
        <taxon>Bacteria</taxon>
        <taxon>Bacillati</taxon>
        <taxon>Bacillota</taxon>
        <taxon>Bacilli</taxon>
        <taxon>Bacillales</taxon>
        <taxon>Staphylococcaceae</taxon>
        <taxon>Staphylococcus</taxon>
    </lineage>
</organism>
<feature type="transmembrane region" description="Helical" evidence="15">
    <location>
        <begin position="136"/>
        <end position="154"/>
    </location>
</feature>
<evidence type="ECO:0000256" key="10">
    <source>
        <dbReference type="ARBA" id="ARBA00023065"/>
    </source>
</evidence>
<keyword evidence="8 15" id="KW-1133">Transmembrane helix</keyword>
<feature type="transmembrane region" description="Helical" evidence="15">
    <location>
        <begin position="16"/>
        <end position="37"/>
    </location>
</feature>
<protein>
    <recommendedName>
        <fullName evidence="15">Sodium/proline symporter</fullName>
    </recommendedName>
    <alternativeName>
        <fullName evidence="15">Proline permease</fullName>
    </alternativeName>
</protein>
<keyword evidence="3 15" id="KW-0813">Transport</keyword>
<reference evidence="16 17" key="1">
    <citation type="journal article" date="2016" name="Front. Microbiol.">
        <title>Comprehensive Phylogenetic Analysis of Bovine Non-aureus Staphylococci Species Based on Whole-Genome Sequencing.</title>
        <authorList>
            <person name="Naushad S."/>
            <person name="Barkema H.W."/>
            <person name="Luby C."/>
            <person name="Condas L.A."/>
            <person name="Nobrega D.B."/>
            <person name="Carson D.A."/>
            <person name="De Buck J."/>
        </authorList>
    </citation>
    <scope>NUCLEOTIDE SEQUENCE [LARGE SCALE GENOMIC DNA]</scope>
    <source>
        <strain evidence="16 17">SNUC 5959</strain>
    </source>
</reference>
<feature type="transmembrane region" description="Helical" evidence="15">
    <location>
        <begin position="440"/>
        <end position="462"/>
    </location>
</feature>
<dbReference type="STRING" id="1284.SHYC_04310"/>
<dbReference type="FunFam" id="1.20.1730.10:FF:000002">
    <property type="entry name" value="Sodium/proline symporter"/>
    <property type="match status" value="1"/>
</dbReference>
<gene>
    <name evidence="16" type="primary">putP</name>
    <name evidence="16" type="ORF">BUZ57_06485</name>
</gene>
<evidence type="ECO:0000256" key="15">
    <source>
        <dbReference type="RuleBase" id="RU366012"/>
    </source>
</evidence>
<evidence type="ECO:0000256" key="4">
    <source>
        <dbReference type="ARBA" id="ARBA00022475"/>
    </source>
</evidence>
<comment type="catalytic activity">
    <reaction evidence="13">
        <text>L-proline(in) + Na(+)(in) = L-proline(out) + Na(+)(out)</text>
        <dbReference type="Rhea" id="RHEA:28967"/>
        <dbReference type="ChEBI" id="CHEBI:29101"/>
        <dbReference type="ChEBI" id="CHEBI:60039"/>
    </reaction>
</comment>
<dbReference type="InterPro" id="IPR050277">
    <property type="entry name" value="Sodium:Solute_Symporter"/>
</dbReference>
<dbReference type="Pfam" id="PF00474">
    <property type="entry name" value="SSF"/>
    <property type="match status" value="1"/>
</dbReference>
<keyword evidence="10 15" id="KW-0406">Ion transport</keyword>
<keyword evidence="11 15" id="KW-0472">Membrane</keyword>
<evidence type="ECO:0000313" key="17">
    <source>
        <dbReference type="Proteomes" id="UP000285625"/>
    </source>
</evidence>
<comment type="subcellular location">
    <subcellularLocation>
        <location evidence="1 15">Cell membrane</location>
        <topology evidence="1 15">Multi-pass membrane protein</topology>
    </subcellularLocation>
</comment>
<dbReference type="InterPro" id="IPR001734">
    <property type="entry name" value="Na/solute_symporter"/>
</dbReference>
<feature type="transmembrane region" description="Helical" evidence="15">
    <location>
        <begin position="57"/>
        <end position="74"/>
    </location>
</feature>
<dbReference type="EMBL" id="QXVO01000016">
    <property type="protein sequence ID" value="RIO45801.1"/>
    <property type="molecule type" value="Genomic_DNA"/>
</dbReference>
<evidence type="ECO:0000256" key="11">
    <source>
        <dbReference type="ARBA" id="ARBA00023136"/>
    </source>
</evidence>
<dbReference type="GO" id="GO:0005298">
    <property type="term" value="F:proline:sodium symporter activity"/>
    <property type="evidence" value="ECO:0007669"/>
    <property type="project" value="UniProtKB-UniRule"/>
</dbReference>
<evidence type="ECO:0000256" key="3">
    <source>
        <dbReference type="ARBA" id="ARBA00022448"/>
    </source>
</evidence>
<evidence type="ECO:0000256" key="1">
    <source>
        <dbReference type="ARBA" id="ARBA00004651"/>
    </source>
</evidence>
<evidence type="ECO:0000256" key="9">
    <source>
        <dbReference type="ARBA" id="ARBA00023053"/>
    </source>
</evidence>
<dbReference type="NCBIfam" id="TIGR02121">
    <property type="entry name" value="Na_Pro_sym"/>
    <property type="match status" value="1"/>
</dbReference>